<dbReference type="RefSeq" id="WP_165181318.1">
    <property type="nucleotide sequence ID" value="NZ_JAAKZI010000009.1"/>
</dbReference>
<name>A0ABX0DG69_9MICC</name>
<protein>
    <recommendedName>
        <fullName evidence="4">Major facilitator superfamily (MFS) profile domain-containing protein</fullName>
    </recommendedName>
</protein>
<keyword evidence="3" id="KW-1185">Reference proteome</keyword>
<evidence type="ECO:0000313" key="3">
    <source>
        <dbReference type="Proteomes" id="UP000479226"/>
    </source>
</evidence>
<accession>A0ABX0DG69</accession>
<proteinExistence type="predicted"/>
<reference evidence="2 3" key="1">
    <citation type="submission" date="2020-02" db="EMBL/GenBank/DDBJ databases">
        <title>Genome sequence of the type strain DSM 27180 of Arthrobacter silviterrae.</title>
        <authorList>
            <person name="Gao J."/>
            <person name="Sun J."/>
        </authorList>
    </citation>
    <scope>NUCLEOTIDE SEQUENCE [LARGE SCALE GENOMIC DNA]</scope>
    <source>
        <strain evidence="2 3">DSM 27180</strain>
    </source>
</reference>
<sequence length="132" mass="13669">MSRRPHHIPSQRLPLSVSTVQVKEAAKAPRSMWWAAGIAIGGWALLAYPAVLLVLISWILMTGSGIDGSTGGSTAAGVLGLAFVLCMVAAPVLFGLAVARRGRGLWIGAIATGILSLAAVVYVIVEWVVPLG</sequence>
<dbReference type="EMBL" id="JAAKZI010000009">
    <property type="protein sequence ID" value="NGN83207.1"/>
    <property type="molecule type" value="Genomic_DNA"/>
</dbReference>
<dbReference type="Proteomes" id="UP000479226">
    <property type="component" value="Unassembled WGS sequence"/>
</dbReference>
<feature type="transmembrane region" description="Helical" evidence="1">
    <location>
        <begin position="105"/>
        <end position="125"/>
    </location>
</feature>
<feature type="transmembrane region" description="Helical" evidence="1">
    <location>
        <begin position="33"/>
        <end position="61"/>
    </location>
</feature>
<organism evidence="2 3">
    <name type="scientific">Arthrobacter silviterrae</name>
    <dbReference type="NCBI Taxonomy" id="2026658"/>
    <lineage>
        <taxon>Bacteria</taxon>
        <taxon>Bacillati</taxon>
        <taxon>Actinomycetota</taxon>
        <taxon>Actinomycetes</taxon>
        <taxon>Micrococcales</taxon>
        <taxon>Micrococcaceae</taxon>
        <taxon>Arthrobacter</taxon>
    </lineage>
</organism>
<keyword evidence="1" id="KW-0812">Transmembrane</keyword>
<evidence type="ECO:0008006" key="4">
    <source>
        <dbReference type="Google" id="ProtNLM"/>
    </source>
</evidence>
<evidence type="ECO:0000256" key="1">
    <source>
        <dbReference type="SAM" id="Phobius"/>
    </source>
</evidence>
<feature type="transmembrane region" description="Helical" evidence="1">
    <location>
        <begin position="73"/>
        <end position="98"/>
    </location>
</feature>
<evidence type="ECO:0000313" key="2">
    <source>
        <dbReference type="EMBL" id="NGN83207.1"/>
    </source>
</evidence>
<keyword evidence="1" id="KW-1133">Transmembrane helix</keyword>
<comment type="caution">
    <text evidence="2">The sequence shown here is derived from an EMBL/GenBank/DDBJ whole genome shotgun (WGS) entry which is preliminary data.</text>
</comment>
<keyword evidence="1" id="KW-0472">Membrane</keyword>
<gene>
    <name evidence="2" type="ORF">G6N77_06985</name>
</gene>